<dbReference type="Proteomes" id="UP000032336">
    <property type="component" value="Unassembled WGS sequence"/>
</dbReference>
<dbReference type="RefSeq" id="WP_035391125.1">
    <property type="nucleotide sequence ID" value="NZ_JQKF01000038.1"/>
</dbReference>
<dbReference type="Pfam" id="PF02633">
    <property type="entry name" value="Creatininase"/>
    <property type="match status" value="1"/>
</dbReference>
<comment type="similarity">
    <text evidence="5">Belongs to the creatininase superfamily.</text>
</comment>
<dbReference type="PATRIC" id="fig|1121877.4.peg.2361"/>
<dbReference type="InterPro" id="IPR003785">
    <property type="entry name" value="Creatininase/forma_Hydrolase"/>
</dbReference>
<dbReference type="EMBL" id="JXUW01000021">
    <property type="protein sequence ID" value="KJE76137.1"/>
    <property type="molecule type" value="Genomic_DNA"/>
</dbReference>
<dbReference type="PANTHER" id="PTHR35005">
    <property type="entry name" value="3-DEHYDRO-SCYLLO-INOSOSE HYDROLASE"/>
    <property type="match status" value="1"/>
</dbReference>
<dbReference type="eggNOG" id="COG1402">
    <property type="taxonomic scope" value="Bacteria"/>
</dbReference>
<gene>
    <name evidence="6" type="ORF">FEAC_21190</name>
</gene>
<dbReference type="AlphaFoldDB" id="A0A0D8FV55"/>
<evidence type="ECO:0000256" key="5">
    <source>
        <dbReference type="ARBA" id="ARBA00024029"/>
    </source>
</evidence>
<dbReference type="Gene3D" id="3.40.50.10310">
    <property type="entry name" value="Creatininase"/>
    <property type="match status" value="1"/>
</dbReference>
<keyword evidence="4" id="KW-0862">Zinc</keyword>
<dbReference type="SUPFAM" id="SSF102215">
    <property type="entry name" value="Creatininase"/>
    <property type="match status" value="1"/>
</dbReference>
<sequence length="237" mass="25148">MTFTIADLTRPEFEELIHERVLVIPVGSVEQHGPHLPIGTDSHITAALVDELVRLRGEQLVLAPQIPISASDEHTSFQGTLSMGSNLLSAMLKAITSHLSIRPRTLLVSAHGGNLAAFLEASTPFWVPRTHVLIEAAANWELPADARGLWEPDAHAGRTETSVMLALRPDLVRLSQAVSGYNGPLSPVGAILATDGIRGVSTTGVLGDPSGANREEGLAILAALAADLVRTFDQVNT</sequence>
<dbReference type="STRING" id="1121877.FEAC_21190"/>
<evidence type="ECO:0000313" key="6">
    <source>
        <dbReference type="EMBL" id="KJE76137.1"/>
    </source>
</evidence>
<organism evidence="6 7">
    <name type="scientific">Ferrimicrobium acidiphilum DSM 19497</name>
    <dbReference type="NCBI Taxonomy" id="1121877"/>
    <lineage>
        <taxon>Bacteria</taxon>
        <taxon>Bacillati</taxon>
        <taxon>Actinomycetota</taxon>
        <taxon>Acidimicrobiia</taxon>
        <taxon>Acidimicrobiales</taxon>
        <taxon>Acidimicrobiaceae</taxon>
        <taxon>Ferrimicrobium</taxon>
    </lineage>
</organism>
<evidence type="ECO:0000256" key="3">
    <source>
        <dbReference type="ARBA" id="ARBA00022801"/>
    </source>
</evidence>
<keyword evidence="3 6" id="KW-0378">Hydrolase</keyword>
<reference evidence="6 7" key="1">
    <citation type="submission" date="2015-01" db="EMBL/GenBank/DDBJ databases">
        <title>Draft genome of the acidophilic iron oxidizer Ferrimicrobium acidiphilum strain T23.</title>
        <authorList>
            <person name="Poehlein A."/>
            <person name="Eisen S."/>
            <person name="Schloemann M."/>
            <person name="Johnson B.D."/>
            <person name="Daniel R."/>
            <person name="Muehling M."/>
        </authorList>
    </citation>
    <scope>NUCLEOTIDE SEQUENCE [LARGE SCALE GENOMIC DNA]</scope>
    <source>
        <strain evidence="6 7">T23</strain>
    </source>
</reference>
<dbReference type="GeneID" id="78373193"/>
<dbReference type="InterPro" id="IPR023871">
    <property type="entry name" value="MftE"/>
</dbReference>
<evidence type="ECO:0000256" key="1">
    <source>
        <dbReference type="ARBA" id="ARBA00001947"/>
    </source>
</evidence>
<evidence type="ECO:0000256" key="4">
    <source>
        <dbReference type="ARBA" id="ARBA00022833"/>
    </source>
</evidence>
<evidence type="ECO:0000256" key="2">
    <source>
        <dbReference type="ARBA" id="ARBA00022723"/>
    </source>
</evidence>
<dbReference type="OrthoDB" id="9801445at2"/>
<proteinExistence type="inferred from homology"/>
<comment type="cofactor">
    <cofactor evidence="1">
        <name>Zn(2+)</name>
        <dbReference type="ChEBI" id="CHEBI:29105"/>
    </cofactor>
</comment>
<dbReference type="GO" id="GO:0046872">
    <property type="term" value="F:metal ion binding"/>
    <property type="evidence" value="ECO:0007669"/>
    <property type="project" value="UniProtKB-KW"/>
</dbReference>
<keyword evidence="2" id="KW-0479">Metal-binding</keyword>
<keyword evidence="7" id="KW-1185">Reference proteome</keyword>
<name>A0A0D8FV55_9ACTN</name>
<evidence type="ECO:0000313" key="7">
    <source>
        <dbReference type="Proteomes" id="UP000032336"/>
    </source>
</evidence>
<dbReference type="NCBIfam" id="TIGR03964">
    <property type="entry name" value="mycofact_creat"/>
    <property type="match status" value="1"/>
</dbReference>
<comment type="caution">
    <text evidence="6">The sequence shown here is derived from an EMBL/GenBank/DDBJ whole genome shotgun (WGS) entry which is preliminary data.</text>
</comment>
<accession>A0A0D8FV55</accession>
<dbReference type="GO" id="GO:0016811">
    <property type="term" value="F:hydrolase activity, acting on carbon-nitrogen (but not peptide) bonds, in linear amides"/>
    <property type="evidence" value="ECO:0007669"/>
    <property type="project" value="TreeGrafter"/>
</dbReference>
<protein>
    <submittedName>
        <fullName evidence="6">Creatinine amidohydrolase</fullName>
    </submittedName>
</protein>
<dbReference type="PANTHER" id="PTHR35005:SF1">
    <property type="entry name" value="2-AMINO-5-FORMYLAMINO-6-RIBOSYLAMINOPYRIMIDIN-4(3H)-ONE 5'-MONOPHOSPHATE DEFORMYLASE"/>
    <property type="match status" value="1"/>
</dbReference>
<dbReference type="GO" id="GO:0009231">
    <property type="term" value="P:riboflavin biosynthetic process"/>
    <property type="evidence" value="ECO:0007669"/>
    <property type="project" value="TreeGrafter"/>
</dbReference>
<dbReference type="InterPro" id="IPR024087">
    <property type="entry name" value="Creatininase-like_sf"/>
</dbReference>